<dbReference type="Pfam" id="PF12639">
    <property type="entry name" value="Colicin-DNase"/>
    <property type="match status" value="1"/>
</dbReference>
<dbReference type="Pfam" id="PF04740">
    <property type="entry name" value="LXG"/>
    <property type="match status" value="1"/>
</dbReference>
<comment type="similarity">
    <text evidence="1">In the N-terminal section; belongs to the LXG family.</text>
</comment>
<dbReference type="AlphaFoldDB" id="A0A9X6M5P5"/>
<sequence length="564" mass="63596">MSLNMYLGEVQSQTNTMHAFCTATIQSMEQVIQSIDSFVGDPVLQGQTYDSAKMYFAETFLPLAQGIIYLCEELLRQNEAFPAEFQSRVASTDVVEQELLEQIQEIDRMIASIEATKQVMPLPDMDAMVNLFIEMRRKIQEKLEHLYEFNQTSSNNYATAIQLAASIALGLAEVQSGKGFSPASGIFSTQRINMEWADSIHEYLDNNIRLDNSIKTNNLIESGILLDSSSEKNLLEKFIKGVWNGSGKFIGGLVETYNSLDDTVTKENLKYAAGHPIETAYTMINTFSDTFMNEFWHGDAESRTQWGTNIFMEFGLGWMGDKGAGQIGKVTSLGDSVKLTKFSGDIPYISSHLPLKDRFAFAGGYNIRSKFGISDLNQALSIYQFAKSKIDLGKISDLLKNNKQKMTDGRTVTPKYSSYEERLKVSNKNHGEWEGDRGESKFISNKEKVKKYLDKIKIDGVEYKNAMPDFSALSRAEIKIDMTEIRDGKKGNFAKADEALAKKLSTDELKITRTDIKKWRTENRYTWHELNDCETIQLVPTDINSTFKHFGGVGEIKKKNSLGE</sequence>
<reference evidence="3 4" key="1">
    <citation type="submission" date="2016-10" db="EMBL/GenBank/DDBJ databases">
        <title>Comparative genomics of Bacillus thuringiensis reveals a path to pathogens against multiple invertebrate hosts.</title>
        <authorList>
            <person name="Zheng J."/>
            <person name="Gao Q."/>
            <person name="Liu H."/>
            <person name="Peng D."/>
            <person name="Ruan L."/>
            <person name="Sun M."/>
        </authorList>
    </citation>
    <scope>NUCLEOTIDE SEQUENCE [LARGE SCALE GENOMIC DNA]</scope>
    <source>
        <strain evidence="3">BGSC 4CF1</strain>
    </source>
</reference>
<feature type="domain" description="LXG" evidence="2">
    <location>
        <begin position="1"/>
        <end position="217"/>
    </location>
</feature>
<dbReference type="EMBL" id="MOOS01000156">
    <property type="protein sequence ID" value="OUB62731.1"/>
    <property type="molecule type" value="Genomic_DNA"/>
</dbReference>
<accession>A0A9X6M5P5</accession>
<name>A0A9X6M5P5_BACTJ</name>
<dbReference type="Proteomes" id="UP000194853">
    <property type="component" value="Unassembled WGS sequence"/>
</dbReference>
<dbReference type="PANTHER" id="PTHR34976">
    <property type="entry name" value="RIBONUCLEASE YQCG-RELATED"/>
    <property type="match status" value="1"/>
</dbReference>
<proteinExistence type="inferred from homology"/>
<dbReference type="PANTHER" id="PTHR34976:SF1">
    <property type="entry name" value="TOXIN BC_0920"/>
    <property type="match status" value="1"/>
</dbReference>
<dbReference type="InterPro" id="IPR006829">
    <property type="entry name" value="LXG_dom"/>
</dbReference>
<gene>
    <name evidence="3" type="ORF">BK750_20510</name>
</gene>
<evidence type="ECO:0000313" key="3">
    <source>
        <dbReference type="EMBL" id="OUB62731.1"/>
    </source>
</evidence>
<dbReference type="InterPro" id="IPR051768">
    <property type="entry name" value="Bact_secretion_toxin"/>
</dbReference>
<evidence type="ECO:0000259" key="2">
    <source>
        <dbReference type="PROSITE" id="PS51756"/>
    </source>
</evidence>
<comment type="caution">
    <text evidence="3">The sequence shown here is derived from an EMBL/GenBank/DDBJ whole genome shotgun (WGS) entry which is preliminary data.</text>
</comment>
<protein>
    <recommendedName>
        <fullName evidence="2">LXG domain-containing protein</fullName>
    </recommendedName>
</protein>
<organism evidence="3 4">
    <name type="scientific">Bacillus thuringiensis subsp. jegathesan</name>
    <dbReference type="NCBI Taxonomy" id="56955"/>
    <lineage>
        <taxon>Bacteria</taxon>
        <taxon>Bacillati</taxon>
        <taxon>Bacillota</taxon>
        <taxon>Bacilli</taxon>
        <taxon>Bacillales</taxon>
        <taxon>Bacillaceae</taxon>
        <taxon>Bacillus</taxon>
        <taxon>Bacillus cereus group</taxon>
    </lineage>
</organism>
<evidence type="ECO:0000313" key="4">
    <source>
        <dbReference type="Proteomes" id="UP000194853"/>
    </source>
</evidence>
<dbReference type="RefSeq" id="WP_086404422.1">
    <property type="nucleotide sequence ID" value="NZ_MOOS01000156.1"/>
</dbReference>
<evidence type="ECO:0000256" key="1">
    <source>
        <dbReference type="ARBA" id="ARBA00034117"/>
    </source>
</evidence>
<dbReference type="PROSITE" id="PS51756">
    <property type="entry name" value="LXG"/>
    <property type="match status" value="1"/>
</dbReference>